<dbReference type="EMBL" id="MU970317">
    <property type="protein sequence ID" value="KAK9318778.1"/>
    <property type="molecule type" value="Genomic_DNA"/>
</dbReference>
<gene>
    <name evidence="1" type="ORF">V1517DRAFT_97326</name>
</gene>
<sequence>MPDHYSHNAQRGFPTPSNLRATVTLGALSSAPQVVESHANSSPEVAHPLTGSCGGAKSVHQEEKTSSQYLPEQPDRTKSRKKVWIISAIIVLVCVGVGLGVGLGIGLKSPEPPIPEPEPTPIKSNMSSKYCISESNVVKSSRFENIPDWTIINGIYHYEPISWNDSSPAGLFLPGLRNVYESYSANASSYQEISGLTPNKRYSLAYAFTAVTVTAAPGLWAWDTFNFTMLVSQEGIDITNARRQLHTSGTIDLDIHTTGISRTIAERPIDVYANSSGMIFVGFYGLGYGVDFYLYYVSIFDPENNTCDSVNNKPVFDTDALMRNYDSYRVDNVTIGETYCLPESNIIADPRFETIRVDVRLCAGGICGRVTGRSVVSIR</sequence>
<accession>A0ACC3TC85</accession>
<keyword evidence="2" id="KW-1185">Reference proteome</keyword>
<dbReference type="Proteomes" id="UP001489719">
    <property type="component" value="Unassembled WGS sequence"/>
</dbReference>
<evidence type="ECO:0000313" key="1">
    <source>
        <dbReference type="EMBL" id="KAK9318778.1"/>
    </source>
</evidence>
<protein>
    <submittedName>
        <fullName evidence="1">Uncharacterized protein</fullName>
    </submittedName>
</protein>
<proteinExistence type="predicted"/>
<organism evidence="1 2">
    <name type="scientific">Lipomyces orientalis</name>
    <dbReference type="NCBI Taxonomy" id="1233043"/>
    <lineage>
        <taxon>Eukaryota</taxon>
        <taxon>Fungi</taxon>
        <taxon>Dikarya</taxon>
        <taxon>Ascomycota</taxon>
        <taxon>Saccharomycotina</taxon>
        <taxon>Lipomycetes</taxon>
        <taxon>Lipomycetales</taxon>
        <taxon>Lipomycetaceae</taxon>
        <taxon>Lipomyces</taxon>
    </lineage>
</organism>
<name>A0ACC3TC85_9ASCO</name>
<evidence type="ECO:0000313" key="2">
    <source>
        <dbReference type="Proteomes" id="UP001489719"/>
    </source>
</evidence>
<comment type="caution">
    <text evidence="1">The sequence shown here is derived from an EMBL/GenBank/DDBJ whole genome shotgun (WGS) entry which is preliminary data.</text>
</comment>
<reference evidence="2" key="1">
    <citation type="journal article" date="2024" name="Front. Bioeng. Biotechnol.">
        <title>Genome-scale model development and genomic sequencing of the oleaginous clade Lipomyces.</title>
        <authorList>
            <person name="Czajka J.J."/>
            <person name="Han Y."/>
            <person name="Kim J."/>
            <person name="Mondo S.J."/>
            <person name="Hofstad B.A."/>
            <person name="Robles A."/>
            <person name="Haridas S."/>
            <person name="Riley R."/>
            <person name="LaButti K."/>
            <person name="Pangilinan J."/>
            <person name="Andreopoulos W."/>
            <person name="Lipzen A."/>
            <person name="Yan J."/>
            <person name="Wang M."/>
            <person name="Ng V."/>
            <person name="Grigoriev I.V."/>
            <person name="Spatafora J.W."/>
            <person name="Magnuson J.K."/>
            <person name="Baker S.E."/>
            <person name="Pomraning K.R."/>
        </authorList>
    </citation>
    <scope>NUCLEOTIDE SEQUENCE [LARGE SCALE GENOMIC DNA]</scope>
    <source>
        <strain evidence="2">CBS 10300</strain>
    </source>
</reference>